<protein>
    <recommendedName>
        <fullName evidence="3">Peptidase M20 dimerisation domain-containing protein</fullName>
    </recommendedName>
</protein>
<dbReference type="Pfam" id="PF01546">
    <property type="entry name" value="Peptidase_M20"/>
    <property type="match status" value="1"/>
</dbReference>
<feature type="domain" description="Peptidase M20 dimerisation" evidence="3">
    <location>
        <begin position="67"/>
        <end position="178"/>
    </location>
</feature>
<dbReference type="Gene3D" id="3.40.630.10">
    <property type="entry name" value="Zn peptidases"/>
    <property type="match status" value="1"/>
</dbReference>
<dbReference type="GO" id="GO:0016787">
    <property type="term" value="F:hydrolase activity"/>
    <property type="evidence" value="ECO:0007669"/>
    <property type="project" value="UniProtKB-KW"/>
</dbReference>
<keyword evidence="2" id="KW-0378">Hydrolase</keyword>
<gene>
    <name evidence="4" type="ORF">METZ01_LOCUS365145</name>
</gene>
<sequence length="293" mass="32233">MKAGLVANLFALDALRTIGMQPAARVCLQSVTEEECTGNGALACLVRGYRADAVLIPEPEENMLVRANVGVIWFRLHVRGKPIHVREAGAGANAIEATFDLFHALKQLEKEWNAQRKNHRYFEQLDHPINFNLGKIEGGDWASSVPSWCTADLRAAIYPGVDPRKAAKEIEDCIARASQNHAFLAQHPPEIEYNGFFAQGYVLEEGSDAEAVLHRAHASSFGRDLMSFVTPGYLDARVFVLYDDCPCLVYGPVSKDIHAFDECVSLSSLQQVTGTIALFVAEWCGLEPLPPGH</sequence>
<reference evidence="4" key="1">
    <citation type="submission" date="2018-05" db="EMBL/GenBank/DDBJ databases">
        <authorList>
            <person name="Lanie J.A."/>
            <person name="Ng W.-L."/>
            <person name="Kazmierczak K.M."/>
            <person name="Andrzejewski T.M."/>
            <person name="Davidsen T.M."/>
            <person name="Wayne K.J."/>
            <person name="Tettelin H."/>
            <person name="Glass J.I."/>
            <person name="Rusch D."/>
            <person name="Podicherti R."/>
            <person name="Tsui H.-C.T."/>
            <person name="Winkler M.E."/>
        </authorList>
    </citation>
    <scope>NUCLEOTIDE SEQUENCE</scope>
</reference>
<dbReference type="SUPFAM" id="SSF55031">
    <property type="entry name" value="Bacterial exopeptidase dimerisation domain"/>
    <property type="match status" value="1"/>
</dbReference>
<dbReference type="AlphaFoldDB" id="A0A382STQ3"/>
<evidence type="ECO:0000256" key="2">
    <source>
        <dbReference type="ARBA" id="ARBA00022801"/>
    </source>
</evidence>
<name>A0A382STQ3_9ZZZZ</name>
<dbReference type="InterPro" id="IPR011650">
    <property type="entry name" value="Peptidase_M20_dimer"/>
</dbReference>
<dbReference type="EMBL" id="UINC01130916">
    <property type="protein sequence ID" value="SVD12291.1"/>
    <property type="molecule type" value="Genomic_DNA"/>
</dbReference>
<dbReference type="Pfam" id="PF07687">
    <property type="entry name" value="M20_dimer"/>
    <property type="match status" value="1"/>
</dbReference>
<evidence type="ECO:0000313" key="4">
    <source>
        <dbReference type="EMBL" id="SVD12291.1"/>
    </source>
</evidence>
<dbReference type="PANTHER" id="PTHR43808:SF25">
    <property type="entry name" value="PEPTIDASE M20 DIMERISATION DOMAIN-CONTAINING PROTEIN"/>
    <property type="match status" value="1"/>
</dbReference>
<dbReference type="NCBIfam" id="NF005306">
    <property type="entry name" value="PRK06837.1"/>
    <property type="match status" value="1"/>
</dbReference>
<evidence type="ECO:0000259" key="3">
    <source>
        <dbReference type="Pfam" id="PF07687"/>
    </source>
</evidence>
<keyword evidence="1" id="KW-0479">Metal-binding</keyword>
<dbReference type="GO" id="GO:0046872">
    <property type="term" value="F:metal ion binding"/>
    <property type="evidence" value="ECO:0007669"/>
    <property type="project" value="UniProtKB-KW"/>
</dbReference>
<dbReference type="SUPFAM" id="SSF53187">
    <property type="entry name" value="Zn-dependent exopeptidases"/>
    <property type="match status" value="1"/>
</dbReference>
<dbReference type="InterPro" id="IPR002933">
    <property type="entry name" value="Peptidase_M20"/>
</dbReference>
<dbReference type="PANTHER" id="PTHR43808">
    <property type="entry name" value="ACETYLORNITHINE DEACETYLASE"/>
    <property type="match status" value="1"/>
</dbReference>
<proteinExistence type="predicted"/>
<accession>A0A382STQ3</accession>
<dbReference type="Gene3D" id="3.30.70.360">
    <property type="match status" value="1"/>
</dbReference>
<evidence type="ECO:0000256" key="1">
    <source>
        <dbReference type="ARBA" id="ARBA00022723"/>
    </source>
</evidence>
<dbReference type="InterPro" id="IPR036264">
    <property type="entry name" value="Bact_exopeptidase_dim_dom"/>
</dbReference>
<organism evidence="4">
    <name type="scientific">marine metagenome</name>
    <dbReference type="NCBI Taxonomy" id="408172"/>
    <lineage>
        <taxon>unclassified sequences</taxon>
        <taxon>metagenomes</taxon>
        <taxon>ecological metagenomes</taxon>
    </lineage>
</organism>
<dbReference type="InterPro" id="IPR050072">
    <property type="entry name" value="Peptidase_M20A"/>
</dbReference>